<evidence type="ECO:0000256" key="3">
    <source>
        <dbReference type="ARBA" id="ARBA00022448"/>
    </source>
</evidence>
<comment type="catalytic activity">
    <reaction evidence="10">
        <text>Mg(2+)(in) = Mg(2+)(out)</text>
        <dbReference type="Rhea" id="RHEA:29827"/>
        <dbReference type="ChEBI" id="CHEBI:18420"/>
    </reaction>
</comment>
<comment type="function">
    <text evidence="11">Mediates influx of magnesium ions. Alternates between open and closed states. Activated by low cytoplasmic Mg(2+) levels. Inactive when cytoplasmic Mg(2+) levels are high.</text>
</comment>
<dbReference type="Gene3D" id="1.20.58.340">
    <property type="entry name" value="Magnesium transport protein CorA, transmembrane region"/>
    <property type="match status" value="2"/>
</dbReference>
<dbReference type="Pfam" id="PF01544">
    <property type="entry name" value="CorA"/>
    <property type="match status" value="1"/>
</dbReference>
<dbReference type="GO" id="GO:0005886">
    <property type="term" value="C:plasma membrane"/>
    <property type="evidence" value="ECO:0007669"/>
    <property type="project" value="UniProtKB-SubCell"/>
</dbReference>
<reference evidence="13" key="1">
    <citation type="submission" date="2021-04" db="EMBL/GenBank/DDBJ databases">
        <title>Genomic analysis of electroactive and textile dye degrading Bacillus circulans strain: DC10 isolated from constructed wetland-microbial fuel cells treating textile dye wastewaters.</title>
        <authorList>
            <person name="Patel D.U."/>
            <person name="Desai C.R."/>
        </authorList>
    </citation>
    <scope>NUCLEOTIDE SEQUENCE</scope>
    <source>
        <strain evidence="13">DC10</strain>
    </source>
</reference>
<dbReference type="FunFam" id="1.20.58.340:FF:000004">
    <property type="entry name" value="Magnesium transport protein CorA"/>
    <property type="match status" value="1"/>
</dbReference>
<sequence>MIHTLAINKHNEIRTNLPIEEILEGDFQWSWIDFDQPIDDEIEKLHHPFRFHPLSIEDCLHNLQRPKIDYFETYTFFVTHCLNPKTIKKDELNIFLGENFIVTFHHHASIEVNAVKEMLTREDVATWTQYTVLYQLLDHLVDNYFPIVYDIEDSLAEIDENPTKKTMEALLDELFSTRHQLLSLRHTVVPMKDIVHQMINNEKIAALLTKKEYYSDIYDHLLKISELVESNRELTTDIRDSYLSYNSHHSNRIMQILTVITTIFMPLSFLAGLYGMNFVNMPELQWKYGYFLLLFIMASIGIGMFILFKRKGWFK</sequence>
<evidence type="ECO:0000256" key="9">
    <source>
        <dbReference type="ARBA" id="ARBA00023136"/>
    </source>
</evidence>
<proteinExistence type="inferred from homology"/>
<evidence type="ECO:0000256" key="6">
    <source>
        <dbReference type="ARBA" id="ARBA00022842"/>
    </source>
</evidence>
<evidence type="ECO:0000256" key="11">
    <source>
        <dbReference type="ARBA" id="ARBA00045497"/>
    </source>
</evidence>
<dbReference type="GO" id="GO:0000287">
    <property type="term" value="F:magnesium ion binding"/>
    <property type="evidence" value="ECO:0007669"/>
    <property type="project" value="TreeGrafter"/>
</dbReference>
<dbReference type="GO" id="GO:0015087">
    <property type="term" value="F:cobalt ion transmembrane transporter activity"/>
    <property type="evidence" value="ECO:0007669"/>
    <property type="project" value="UniProtKB-UniRule"/>
</dbReference>
<comment type="similarity">
    <text evidence="2 12">Belongs to the CorA metal ion transporter (MIT) (TC 1.A.35) family.</text>
</comment>
<gene>
    <name evidence="12 13" type="primary">corA</name>
    <name evidence="13" type="ORF">KD144_18540</name>
</gene>
<evidence type="ECO:0000256" key="10">
    <source>
        <dbReference type="ARBA" id="ARBA00034269"/>
    </source>
</evidence>
<dbReference type="InterPro" id="IPR002523">
    <property type="entry name" value="MgTranspt_CorA/ZnTranspt_ZntB"/>
</dbReference>
<keyword evidence="6 12" id="KW-0460">Magnesium</keyword>
<evidence type="ECO:0000256" key="1">
    <source>
        <dbReference type="ARBA" id="ARBA00004651"/>
    </source>
</evidence>
<evidence type="ECO:0000256" key="8">
    <source>
        <dbReference type="ARBA" id="ARBA00023065"/>
    </source>
</evidence>
<dbReference type="GO" id="GO:0050897">
    <property type="term" value="F:cobalt ion binding"/>
    <property type="evidence" value="ECO:0007669"/>
    <property type="project" value="TreeGrafter"/>
</dbReference>
<keyword evidence="3 12" id="KW-0813">Transport</keyword>
<dbReference type="GO" id="GO:0015095">
    <property type="term" value="F:magnesium ion transmembrane transporter activity"/>
    <property type="evidence" value="ECO:0007669"/>
    <property type="project" value="UniProtKB-UniRule"/>
</dbReference>
<feature type="transmembrane region" description="Helical" evidence="12">
    <location>
        <begin position="256"/>
        <end position="276"/>
    </location>
</feature>
<name>A0A941GK24_NIACI</name>
<dbReference type="RefSeq" id="WP_212120715.1">
    <property type="nucleotide sequence ID" value="NZ_JAGTPX020000005.1"/>
</dbReference>
<keyword evidence="7 12" id="KW-1133">Transmembrane helix</keyword>
<evidence type="ECO:0000256" key="2">
    <source>
        <dbReference type="ARBA" id="ARBA00009765"/>
    </source>
</evidence>
<feature type="transmembrane region" description="Helical" evidence="12">
    <location>
        <begin position="288"/>
        <end position="308"/>
    </location>
</feature>
<keyword evidence="8 12" id="KW-0406">Ion transport</keyword>
<keyword evidence="9 12" id="KW-0472">Membrane</keyword>
<dbReference type="SUPFAM" id="SSF144083">
    <property type="entry name" value="Magnesium transport protein CorA, transmembrane region"/>
    <property type="match status" value="1"/>
</dbReference>
<dbReference type="SUPFAM" id="SSF143865">
    <property type="entry name" value="CorA soluble domain-like"/>
    <property type="match status" value="1"/>
</dbReference>
<dbReference type="PANTHER" id="PTHR46494">
    <property type="entry name" value="CORA FAMILY METAL ION TRANSPORTER (EUROFUNG)"/>
    <property type="match status" value="1"/>
</dbReference>
<dbReference type="InterPro" id="IPR045861">
    <property type="entry name" value="CorA_cytoplasmic_dom"/>
</dbReference>
<dbReference type="AlphaFoldDB" id="A0A941GK24"/>
<dbReference type="EMBL" id="JAGTPX010000023">
    <property type="protein sequence ID" value="MBR8671537.1"/>
    <property type="molecule type" value="Genomic_DNA"/>
</dbReference>
<protein>
    <recommendedName>
        <fullName evidence="12">Magnesium transport protein CorA</fullName>
    </recommendedName>
</protein>
<dbReference type="InterPro" id="IPR045863">
    <property type="entry name" value="CorA_TM1_TM2"/>
</dbReference>
<keyword evidence="5 12" id="KW-0812">Transmembrane</keyword>
<evidence type="ECO:0000256" key="5">
    <source>
        <dbReference type="ARBA" id="ARBA00022692"/>
    </source>
</evidence>
<accession>A0A941GK24</accession>
<evidence type="ECO:0000256" key="12">
    <source>
        <dbReference type="RuleBase" id="RU362010"/>
    </source>
</evidence>
<dbReference type="CDD" id="cd12831">
    <property type="entry name" value="TmCorA-like_u2"/>
    <property type="match status" value="1"/>
</dbReference>
<dbReference type="PANTHER" id="PTHR46494:SF1">
    <property type="entry name" value="CORA FAMILY METAL ION TRANSPORTER (EUROFUNG)"/>
    <property type="match status" value="1"/>
</dbReference>
<keyword evidence="4 12" id="KW-1003">Cell membrane</keyword>
<evidence type="ECO:0000313" key="13">
    <source>
        <dbReference type="EMBL" id="MBR8671537.1"/>
    </source>
</evidence>
<dbReference type="NCBIfam" id="TIGR00383">
    <property type="entry name" value="corA"/>
    <property type="match status" value="1"/>
</dbReference>
<evidence type="ECO:0000256" key="7">
    <source>
        <dbReference type="ARBA" id="ARBA00022989"/>
    </source>
</evidence>
<dbReference type="Gene3D" id="3.30.460.20">
    <property type="entry name" value="CorA soluble domain-like"/>
    <property type="match status" value="1"/>
</dbReference>
<comment type="caution">
    <text evidence="13">The sequence shown here is derived from an EMBL/GenBank/DDBJ whole genome shotgun (WGS) entry which is preliminary data.</text>
</comment>
<organism evidence="13">
    <name type="scientific">Niallia circulans</name>
    <name type="common">Bacillus circulans</name>
    <dbReference type="NCBI Taxonomy" id="1397"/>
    <lineage>
        <taxon>Bacteria</taxon>
        <taxon>Bacillati</taxon>
        <taxon>Bacillota</taxon>
        <taxon>Bacilli</taxon>
        <taxon>Bacillales</taxon>
        <taxon>Bacillaceae</taxon>
        <taxon>Niallia</taxon>
    </lineage>
</organism>
<dbReference type="InterPro" id="IPR004488">
    <property type="entry name" value="Mg/Co-transport_prot_CorA"/>
</dbReference>
<evidence type="ECO:0000256" key="4">
    <source>
        <dbReference type="ARBA" id="ARBA00022475"/>
    </source>
</evidence>
<comment type="subcellular location">
    <subcellularLocation>
        <location evidence="1">Cell membrane</location>
        <topology evidence="1">Multi-pass membrane protein</topology>
    </subcellularLocation>
    <subcellularLocation>
        <location evidence="12">Membrane</location>
        <topology evidence="12">Multi-pass membrane protein</topology>
    </subcellularLocation>
</comment>